<protein>
    <submittedName>
        <fullName evidence="2">Cobalt-precorrin 5A hydrolase</fullName>
    </submittedName>
</protein>
<dbReference type="Pfam" id="PF01890">
    <property type="entry name" value="CbiG_C"/>
    <property type="match status" value="1"/>
</dbReference>
<sequence length="135" mass="13844">MSLGSRRVALGLGCDRGTPEATIAQAVQEALAAAGLAPEQVAAGASITLKADEVGLLGFAEHFGLALTFYPPEVLATVPVPNPSETVRKYTGTPSVSEAAALLAAGTDMRQLLIEKHKLRGPDGRNATVSIALLP</sequence>
<name>A0A5C1EAA5_9RHOO</name>
<keyword evidence="3" id="KW-1185">Reference proteome</keyword>
<dbReference type="InterPro" id="IPR036518">
    <property type="entry name" value="CobE/GbiG_C_sf"/>
</dbReference>
<dbReference type="GO" id="GO:0016787">
    <property type="term" value="F:hydrolase activity"/>
    <property type="evidence" value="ECO:0007669"/>
    <property type="project" value="UniProtKB-KW"/>
</dbReference>
<dbReference type="KEGG" id="otr:OTERR_16210"/>
<accession>A0A5C1EAA5</accession>
<dbReference type="RefSeq" id="WP_149425440.1">
    <property type="nucleotide sequence ID" value="NZ_CP022579.1"/>
</dbReference>
<dbReference type="GO" id="GO:0009236">
    <property type="term" value="P:cobalamin biosynthetic process"/>
    <property type="evidence" value="ECO:0007669"/>
    <property type="project" value="InterPro"/>
</dbReference>
<dbReference type="Proteomes" id="UP000323671">
    <property type="component" value="Chromosome"/>
</dbReference>
<evidence type="ECO:0000259" key="1">
    <source>
        <dbReference type="Pfam" id="PF01890"/>
    </source>
</evidence>
<dbReference type="Gene3D" id="3.30.420.180">
    <property type="entry name" value="CobE/GbiG C-terminal domain"/>
    <property type="match status" value="1"/>
</dbReference>
<gene>
    <name evidence="2" type="primary">cbiG</name>
    <name evidence="2" type="ORF">OTERR_16210</name>
</gene>
<feature type="domain" description="CobE/GbiG C-terminal" evidence="1">
    <location>
        <begin position="9"/>
        <end position="132"/>
    </location>
</feature>
<organism evidence="2 3">
    <name type="scientific">Oryzomicrobium terrae</name>
    <dbReference type="NCBI Taxonomy" id="1735038"/>
    <lineage>
        <taxon>Bacteria</taxon>
        <taxon>Pseudomonadati</taxon>
        <taxon>Pseudomonadota</taxon>
        <taxon>Betaproteobacteria</taxon>
        <taxon>Rhodocyclales</taxon>
        <taxon>Rhodocyclaceae</taxon>
        <taxon>Oryzomicrobium</taxon>
    </lineage>
</organism>
<dbReference type="AlphaFoldDB" id="A0A5C1EAA5"/>
<proteinExistence type="predicted"/>
<dbReference type="SUPFAM" id="SSF159664">
    <property type="entry name" value="CobE/GbiG C-terminal domain-like"/>
    <property type="match status" value="1"/>
</dbReference>
<dbReference type="EMBL" id="CP022579">
    <property type="protein sequence ID" value="QEL65097.1"/>
    <property type="molecule type" value="Genomic_DNA"/>
</dbReference>
<dbReference type="InterPro" id="IPR002750">
    <property type="entry name" value="CobE/GbiG_C"/>
</dbReference>
<dbReference type="InterPro" id="IPR052553">
    <property type="entry name" value="CbiG_hydrolase"/>
</dbReference>
<dbReference type="PANTHER" id="PTHR37477">
    <property type="entry name" value="COBALT-PRECORRIN-5A HYDROLASE"/>
    <property type="match status" value="1"/>
</dbReference>
<keyword evidence="2" id="KW-0378">Hydrolase</keyword>
<reference evidence="2 3" key="1">
    <citation type="submission" date="2017-07" db="EMBL/GenBank/DDBJ databases">
        <title>Complete genome sequence of Oryzomicrobium terrae TPP412.</title>
        <authorList>
            <person name="Chiu L.-W."/>
            <person name="Lo K.-J."/>
            <person name="Tsai Y.-M."/>
            <person name="Lin S.-S."/>
            <person name="Kuo C.-H."/>
            <person name="Liu C.-T."/>
        </authorList>
    </citation>
    <scope>NUCLEOTIDE SEQUENCE [LARGE SCALE GENOMIC DNA]</scope>
    <source>
        <strain evidence="2 3">TPP412</strain>
    </source>
</reference>
<evidence type="ECO:0000313" key="3">
    <source>
        <dbReference type="Proteomes" id="UP000323671"/>
    </source>
</evidence>
<evidence type="ECO:0000313" key="2">
    <source>
        <dbReference type="EMBL" id="QEL65097.1"/>
    </source>
</evidence>
<dbReference type="PANTHER" id="PTHR37477:SF1">
    <property type="entry name" value="COBALT-PRECORRIN-5A HYDROLASE"/>
    <property type="match status" value="1"/>
</dbReference>